<evidence type="ECO:0000259" key="2">
    <source>
        <dbReference type="PROSITE" id="PS50030"/>
    </source>
</evidence>
<dbReference type="PANTHER" id="PTHR10677">
    <property type="entry name" value="UBIQUILIN"/>
    <property type="match status" value="1"/>
</dbReference>
<dbReference type="CDD" id="cd14326">
    <property type="entry name" value="UBA_UBL7"/>
    <property type="match status" value="1"/>
</dbReference>
<dbReference type="Gene3D" id="3.10.20.90">
    <property type="entry name" value="Phosphatidylinositol 3-kinase Catalytic Subunit, Chain A, domain 1"/>
    <property type="match status" value="1"/>
</dbReference>
<evidence type="ECO:0000313" key="4">
    <source>
        <dbReference type="EnsemblMetazoa" id="G12989.1:cds"/>
    </source>
</evidence>
<dbReference type="InterPro" id="IPR029071">
    <property type="entry name" value="Ubiquitin-like_domsf"/>
</dbReference>
<dbReference type="SUPFAM" id="SSF46934">
    <property type="entry name" value="UBA-like"/>
    <property type="match status" value="1"/>
</dbReference>
<keyword evidence="5" id="KW-1185">Reference proteome</keyword>
<dbReference type="Pfam" id="PF00627">
    <property type="entry name" value="UBA"/>
    <property type="match status" value="1"/>
</dbReference>
<accession>A0A8W8I7P2</accession>
<dbReference type="InterPro" id="IPR009060">
    <property type="entry name" value="UBA-like_sf"/>
</dbReference>
<dbReference type="Proteomes" id="UP000005408">
    <property type="component" value="Unassembled WGS sequence"/>
</dbReference>
<dbReference type="SUPFAM" id="SSF54236">
    <property type="entry name" value="Ubiquitin-like"/>
    <property type="match status" value="1"/>
</dbReference>
<dbReference type="GO" id="GO:0006511">
    <property type="term" value="P:ubiquitin-dependent protein catabolic process"/>
    <property type="evidence" value="ECO:0007669"/>
    <property type="project" value="TreeGrafter"/>
</dbReference>
<feature type="domain" description="Ubiquitin-like" evidence="3">
    <location>
        <begin position="77"/>
        <end position="123"/>
    </location>
</feature>
<proteinExistence type="predicted"/>
<dbReference type="InterPro" id="IPR015496">
    <property type="entry name" value="Ubiquilin"/>
</dbReference>
<dbReference type="CDD" id="cd17039">
    <property type="entry name" value="Ubl_ubiquitin_like"/>
    <property type="match status" value="1"/>
</dbReference>
<evidence type="ECO:0000313" key="5">
    <source>
        <dbReference type="Proteomes" id="UP000005408"/>
    </source>
</evidence>
<organism evidence="4 5">
    <name type="scientific">Magallana gigas</name>
    <name type="common">Pacific oyster</name>
    <name type="synonym">Crassostrea gigas</name>
    <dbReference type="NCBI Taxonomy" id="29159"/>
    <lineage>
        <taxon>Eukaryota</taxon>
        <taxon>Metazoa</taxon>
        <taxon>Spiralia</taxon>
        <taxon>Lophotrochozoa</taxon>
        <taxon>Mollusca</taxon>
        <taxon>Bivalvia</taxon>
        <taxon>Autobranchia</taxon>
        <taxon>Pteriomorphia</taxon>
        <taxon>Ostreida</taxon>
        <taxon>Ostreoidea</taxon>
        <taxon>Ostreidae</taxon>
        <taxon>Magallana</taxon>
    </lineage>
</organism>
<dbReference type="GO" id="GO:0031593">
    <property type="term" value="F:polyubiquitin modification-dependent protein binding"/>
    <property type="evidence" value="ECO:0007669"/>
    <property type="project" value="TreeGrafter"/>
</dbReference>
<name>A0A8W8I7P2_MAGGI</name>
<dbReference type="EnsemblMetazoa" id="G12989.1">
    <property type="protein sequence ID" value="G12989.1:cds"/>
    <property type="gene ID" value="G12989"/>
</dbReference>
<dbReference type="InterPro" id="IPR000626">
    <property type="entry name" value="Ubiquitin-like_dom"/>
</dbReference>
<dbReference type="GO" id="GO:0005829">
    <property type="term" value="C:cytosol"/>
    <property type="evidence" value="ECO:0007669"/>
    <property type="project" value="TreeGrafter"/>
</dbReference>
<sequence>MKVKLPNEWVVSYQRFMSLVLRTNRANNLLSTESDREQERSNVRESTKNKYYLYRTDIWITYIAFNLPNFNRSLDGISKKIKRPVSDFDIIYCGQCLDDQKPLETYGLKDGVTLYLVKRYNKEPAKSPEKMSDAAMRQLVITLQSALLKPSCKNTIERMLNSPEALERLISATPGLENDPVALSMLQDQELLAILSHPENIKEVVSKHPAFGHAALSVCQVVNEEGSGRDADRITTGSYYLDQMSDDEDDSIANRPGPSSGGITPSQLAAALASATQGGATNQPLQNILPGAITADFFQQAIRQAQEATNGNEGSLLQTQLQQLRDMGITDEALARRALQATGGDLQAALDMLFGDGQF</sequence>
<dbReference type="SMART" id="SM00165">
    <property type="entry name" value="UBA"/>
    <property type="match status" value="1"/>
</dbReference>
<dbReference type="PROSITE" id="PS50053">
    <property type="entry name" value="UBIQUITIN_2"/>
    <property type="match status" value="1"/>
</dbReference>
<dbReference type="PROSITE" id="PS50030">
    <property type="entry name" value="UBA"/>
    <property type="match status" value="1"/>
</dbReference>
<dbReference type="InterPro" id="IPR015940">
    <property type="entry name" value="UBA"/>
</dbReference>
<evidence type="ECO:0008006" key="6">
    <source>
        <dbReference type="Google" id="ProtNLM"/>
    </source>
</evidence>
<feature type="region of interest" description="Disordered" evidence="1">
    <location>
        <begin position="243"/>
        <end position="265"/>
    </location>
</feature>
<evidence type="ECO:0000256" key="1">
    <source>
        <dbReference type="SAM" id="MobiDB-lite"/>
    </source>
</evidence>
<dbReference type="AlphaFoldDB" id="A0A8W8I7P2"/>
<feature type="domain" description="UBA" evidence="2">
    <location>
        <begin position="315"/>
        <end position="356"/>
    </location>
</feature>
<protein>
    <recommendedName>
        <fullName evidence="6">Ubiquitin-like protein 7</fullName>
    </recommendedName>
</protein>
<dbReference type="Gene3D" id="1.10.8.10">
    <property type="entry name" value="DNA helicase RuvA subunit, C-terminal domain"/>
    <property type="match status" value="1"/>
</dbReference>
<dbReference type="InterPro" id="IPR047878">
    <property type="entry name" value="UBL7_UBA"/>
</dbReference>
<dbReference type="Pfam" id="PF00240">
    <property type="entry name" value="ubiquitin"/>
    <property type="match status" value="1"/>
</dbReference>
<dbReference type="PANTHER" id="PTHR10677:SF25">
    <property type="entry name" value="UBIQUITIN-LIKE PROTEIN 7"/>
    <property type="match status" value="1"/>
</dbReference>
<evidence type="ECO:0000259" key="3">
    <source>
        <dbReference type="PROSITE" id="PS50053"/>
    </source>
</evidence>
<reference evidence="4" key="1">
    <citation type="submission" date="2022-08" db="UniProtKB">
        <authorList>
            <consortium name="EnsemblMetazoa"/>
        </authorList>
    </citation>
    <scope>IDENTIFICATION</scope>
    <source>
        <strain evidence="4">05x7-T-G4-1.051#20</strain>
    </source>
</reference>